<gene>
    <name evidence="1" type="ORF">NDU88_007455</name>
</gene>
<sequence length="76" mass="8436">PPTGWRCFQGHYDLGRTTAVAPPGPTVFRHICPGGDNPPGQRCPWDYESPYRQPFPGGLGWRYGESRGPWGSLHCP</sequence>
<dbReference type="Proteomes" id="UP001066276">
    <property type="component" value="Chromosome 2_1"/>
</dbReference>
<name>A0AAV7VSY0_PLEWA</name>
<feature type="non-terminal residue" evidence="1">
    <location>
        <position position="76"/>
    </location>
</feature>
<evidence type="ECO:0000313" key="2">
    <source>
        <dbReference type="Proteomes" id="UP001066276"/>
    </source>
</evidence>
<proteinExistence type="predicted"/>
<protein>
    <submittedName>
        <fullName evidence="1">Uncharacterized protein</fullName>
    </submittedName>
</protein>
<dbReference type="AlphaFoldDB" id="A0AAV7VSY0"/>
<feature type="non-terminal residue" evidence="1">
    <location>
        <position position="1"/>
    </location>
</feature>
<organism evidence="1 2">
    <name type="scientific">Pleurodeles waltl</name>
    <name type="common">Iberian ribbed newt</name>
    <dbReference type="NCBI Taxonomy" id="8319"/>
    <lineage>
        <taxon>Eukaryota</taxon>
        <taxon>Metazoa</taxon>
        <taxon>Chordata</taxon>
        <taxon>Craniata</taxon>
        <taxon>Vertebrata</taxon>
        <taxon>Euteleostomi</taxon>
        <taxon>Amphibia</taxon>
        <taxon>Batrachia</taxon>
        <taxon>Caudata</taxon>
        <taxon>Salamandroidea</taxon>
        <taxon>Salamandridae</taxon>
        <taxon>Pleurodelinae</taxon>
        <taxon>Pleurodeles</taxon>
    </lineage>
</organism>
<comment type="caution">
    <text evidence="1">The sequence shown here is derived from an EMBL/GenBank/DDBJ whole genome shotgun (WGS) entry which is preliminary data.</text>
</comment>
<accession>A0AAV7VSY0</accession>
<reference evidence="1" key="1">
    <citation type="journal article" date="2022" name="bioRxiv">
        <title>Sequencing and chromosome-scale assembly of the giantPleurodeles waltlgenome.</title>
        <authorList>
            <person name="Brown T."/>
            <person name="Elewa A."/>
            <person name="Iarovenko S."/>
            <person name="Subramanian E."/>
            <person name="Araus A.J."/>
            <person name="Petzold A."/>
            <person name="Susuki M."/>
            <person name="Suzuki K.-i.T."/>
            <person name="Hayashi T."/>
            <person name="Toyoda A."/>
            <person name="Oliveira C."/>
            <person name="Osipova E."/>
            <person name="Leigh N.D."/>
            <person name="Simon A."/>
            <person name="Yun M.H."/>
        </authorList>
    </citation>
    <scope>NUCLEOTIDE SEQUENCE</scope>
    <source>
        <strain evidence="1">20211129_DDA</strain>
        <tissue evidence="1">Liver</tissue>
    </source>
</reference>
<evidence type="ECO:0000313" key="1">
    <source>
        <dbReference type="EMBL" id="KAJ1203671.1"/>
    </source>
</evidence>
<keyword evidence="2" id="KW-1185">Reference proteome</keyword>
<dbReference type="EMBL" id="JANPWB010000003">
    <property type="protein sequence ID" value="KAJ1203671.1"/>
    <property type="molecule type" value="Genomic_DNA"/>
</dbReference>